<feature type="domain" description="NAD(P)-binding" evidence="1">
    <location>
        <begin position="11"/>
        <end position="182"/>
    </location>
</feature>
<dbReference type="PANTHER" id="PTHR48079:SF6">
    <property type="entry name" value="NAD(P)-BINDING DOMAIN-CONTAINING PROTEIN-RELATED"/>
    <property type="match status" value="1"/>
</dbReference>
<dbReference type="InterPro" id="IPR051783">
    <property type="entry name" value="NAD(P)-dependent_oxidoreduct"/>
</dbReference>
<dbReference type="Proteomes" id="UP000740413">
    <property type="component" value="Unassembled WGS sequence"/>
</dbReference>
<evidence type="ECO:0000313" key="2">
    <source>
        <dbReference type="EMBL" id="MBT2163582.1"/>
    </source>
</evidence>
<name>A0ABS5WN85_9FLAO</name>
<evidence type="ECO:0000313" key="3">
    <source>
        <dbReference type="Proteomes" id="UP000740413"/>
    </source>
</evidence>
<gene>
    <name evidence="2" type="ORF">HW347_20090</name>
</gene>
<evidence type="ECO:0000259" key="1">
    <source>
        <dbReference type="Pfam" id="PF13460"/>
    </source>
</evidence>
<accession>A0ABS5WN85</accession>
<sequence>MNKNIAIMGCGWLGLPLAQKFIEKGYKVNGTTTSENKISLLAAKGIHPFLISLSETEITGDINSFLTHAHVLILNVPPKLRGEHKENYVKKMQLVLKAIKSSTVRKIVFVSSTSVYGDIDGDVTEDTKPEPSTESGRQLLECEELFQNEPELETTVIRFGGLIGPNRNPVTMLSKRTNLKNGNAPINLIHLNDCIKVIYKSVKENWGQDLFNAVFPYHPSKKEYYSLQAIKNKLKLPEYANDIDKKGKLIRSYNLTNVKDFKFTTTL</sequence>
<proteinExistence type="predicted"/>
<reference evidence="2 3" key="1">
    <citation type="submission" date="2020-06" db="EMBL/GenBank/DDBJ databases">
        <authorList>
            <person name="Isaeva M.P."/>
            <person name="Chernysheva N.Y."/>
        </authorList>
    </citation>
    <scope>NUCLEOTIDE SEQUENCE [LARGE SCALE GENOMIC DNA]</scope>
    <source>
        <strain evidence="2 3">KMM 6746</strain>
    </source>
</reference>
<keyword evidence="3" id="KW-1185">Reference proteome</keyword>
<dbReference type="SUPFAM" id="SSF51735">
    <property type="entry name" value="NAD(P)-binding Rossmann-fold domains"/>
    <property type="match status" value="1"/>
</dbReference>
<dbReference type="Pfam" id="PF13460">
    <property type="entry name" value="NAD_binding_10"/>
    <property type="match status" value="1"/>
</dbReference>
<dbReference type="PANTHER" id="PTHR48079">
    <property type="entry name" value="PROTEIN YEEZ"/>
    <property type="match status" value="1"/>
</dbReference>
<dbReference type="InterPro" id="IPR036291">
    <property type="entry name" value="NAD(P)-bd_dom_sf"/>
</dbReference>
<protein>
    <submittedName>
        <fullName evidence="2">NAD(P)H-binding protein</fullName>
    </submittedName>
</protein>
<dbReference type="EMBL" id="JACATN010000009">
    <property type="protein sequence ID" value="MBT2163582.1"/>
    <property type="molecule type" value="Genomic_DNA"/>
</dbReference>
<organism evidence="2 3">
    <name type="scientific">Zobellia barbeyronii</name>
    <dbReference type="NCBI Taxonomy" id="2748009"/>
    <lineage>
        <taxon>Bacteria</taxon>
        <taxon>Pseudomonadati</taxon>
        <taxon>Bacteroidota</taxon>
        <taxon>Flavobacteriia</taxon>
        <taxon>Flavobacteriales</taxon>
        <taxon>Flavobacteriaceae</taxon>
        <taxon>Zobellia</taxon>
    </lineage>
</organism>
<reference evidence="3" key="2">
    <citation type="submission" date="2023-07" db="EMBL/GenBank/DDBJ databases">
        <title>Zobellia barbeyronii sp. nov., a new marine flavobacterium, isolated from green and red algae.</title>
        <authorList>
            <person name="Nedashkovskaya O.I."/>
            <person name="Otstavnykh N."/>
            <person name="Zhukova N."/>
            <person name="Guzev K."/>
            <person name="Chausova V."/>
            <person name="Tekutyeva L."/>
            <person name="Mikhailov V."/>
            <person name="Isaeva M."/>
        </authorList>
    </citation>
    <scope>NUCLEOTIDE SEQUENCE [LARGE SCALE GENOMIC DNA]</scope>
    <source>
        <strain evidence="3">KMM 6746</strain>
    </source>
</reference>
<comment type="caution">
    <text evidence="2">The sequence shown here is derived from an EMBL/GenBank/DDBJ whole genome shotgun (WGS) entry which is preliminary data.</text>
</comment>
<dbReference type="Gene3D" id="3.40.50.720">
    <property type="entry name" value="NAD(P)-binding Rossmann-like Domain"/>
    <property type="match status" value="1"/>
</dbReference>
<dbReference type="RefSeq" id="WP_214613517.1">
    <property type="nucleotide sequence ID" value="NZ_JACATN010000009.1"/>
</dbReference>
<dbReference type="InterPro" id="IPR016040">
    <property type="entry name" value="NAD(P)-bd_dom"/>
</dbReference>